<dbReference type="GeneID" id="81377636"/>
<reference evidence="2" key="2">
    <citation type="journal article" date="2023" name="IMA Fungus">
        <title>Comparative genomic study of the Penicillium genus elucidates a diverse pangenome and 15 lateral gene transfer events.</title>
        <authorList>
            <person name="Petersen C."/>
            <person name="Sorensen T."/>
            <person name="Nielsen M.R."/>
            <person name="Sondergaard T.E."/>
            <person name="Sorensen J.L."/>
            <person name="Fitzpatrick D.A."/>
            <person name="Frisvad J.C."/>
            <person name="Nielsen K.L."/>
        </authorList>
    </citation>
    <scope>NUCLEOTIDE SEQUENCE</scope>
    <source>
        <strain evidence="2">IBT 29677</strain>
    </source>
</reference>
<dbReference type="EMBL" id="JAPZBU010000013">
    <property type="protein sequence ID" value="KAJ5369407.1"/>
    <property type="molecule type" value="Genomic_DNA"/>
</dbReference>
<feature type="region of interest" description="Disordered" evidence="1">
    <location>
        <begin position="329"/>
        <end position="363"/>
    </location>
</feature>
<evidence type="ECO:0000313" key="2">
    <source>
        <dbReference type="EMBL" id="KAJ5369407.1"/>
    </source>
</evidence>
<dbReference type="AlphaFoldDB" id="A0A9W9S0E8"/>
<feature type="region of interest" description="Disordered" evidence="1">
    <location>
        <begin position="1"/>
        <end position="167"/>
    </location>
</feature>
<feature type="compositionally biased region" description="Low complexity" evidence="1">
    <location>
        <begin position="55"/>
        <end position="74"/>
    </location>
</feature>
<feature type="region of interest" description="Disordered" evidence="1">
    <location>
        <begin position="410"/>
        <end position="494"/>
    </location>
</feature>
<feature type="compositionally biased region" description="Polar residues" evidence="1">
    <location>
        <begin position="45"/>
        <end position="54"/>
    </location>
</feature>
<evidence type="ECO:0000313" key="3">
    <source>
        <dbReference type="Proteomes" id="UP001147747"/>
    </source>
</evidence>
<dbReference type="OrthoDB" id="4716584at2759"/>
<keyword evidence="3" id="KW-1185">Reference proteome</keyword>
<organism evidence="2 3">
    <name type="scientific">Penicillium cosmopolitanum</name>
    <dbReference type="NCBI Taxonomy" id="1131564"/>
    <lineage>
        <taxon>Eukaryota</taxon>
        <taxon>Fungi</taxon>
        <taxon>Dikarya</taxon>
        <taxon>Ascomycota</taxon>
        <taxon>Pezizomycotina</taxon>
        <taxon>Eurotiomycetes</taxon>
        <taxon>Eurotiomycetidae</taxon>
        <taxon>Eurotiales</taxon>
        <taxon>Aspergillaceae</taxon>
        <taxon>Penicillium</taxon>
    </lineage>
</organism>
<protein>
    <submittedName>
        <fullName evidence="2">Uncharacterized protein</fullName>
    </submittedName>
</protein>
<reference evidence="2" key="1">
    <citation type="submission" date="2022-12" db="EMBL/GenBank/DDBJ databases">
        <authorList>
            <person name="Petersen C."/>
        </authorList>
    </citation>
    <scope>NUCLEOTIDE SEQUENCE</scope>
    <source>
        <strain evidence="2">IBT 29677</strain>
    </source>
</reference>
<feature type="compositionally biased region" description="Low complexity" evidence="1">
    <location>
        <begin position="93"/>
        <end position="110"/>
    </location>
</feature>
<feature type="compositionally biased region" description="Polar residues" evidence="1">
    <location>
        <begin position="226"/>
        <end position="242"/>
    </location>
</feature>
<name>A0A9W9S0E8_9EURO</name>
<dbReference type="Proteomes" id="UP001147747">
    <property type="component" value="Unassembled WGS sequence"/>
</dbReference>
<gene>
    <name evidence="2" type="ORF">N7509_014019</name>
</gene>
<feature type="compositionally biased region" description="Polar residues" evidence="1">
    <location>
        <begin position="1"/>
        <end position="30"/>
    </location>
</feature>
<dbReference type="RefSeq" id="XP_056480645.1">
    <property type="nucleotide sequence ID" value="XM_056638656.1"/>
</dbReference>
<comment type="caution">
    <text evidence="2">The sequence shown here is derived from an EMBL/GenBank/DDBJ whole genome shotgun (WGS) entry which is preliminary data.</text>
</comment>
<feature type="compositionally biased region" description="Low complexity" evidence="1">
    <location>
        <begin position="479"/>
        <end position="494"/>
    </location>
</feature>
<feature type="region of interest" description="Disordered" evidence="1">
    <location>
        <begin position="182"/>
        <end position="244"/>
    </location>
</feature>
<proteinExistence type="predicted"/>
<evidence type="ECO:0000256" key="1">
    <source>
        <dbReference type="SAM" id="MobiDB-lite"/>
    </source>
</evidence>
<accession>A0A9W9S0E8</accession>
<sequence>MAIQQRSTDSSEPTDPQQQTEQVHTNQSSEEPICKAPRRFLAQPIETTSRSSQVPSTPTSTANPAAPNEAPSSPQQKENVKDNPPPPRRRFLPEPIETTTRTSSAGSSSTKPRRFTPEIIETERRSVDPDQPPNRYNARAPVGHLGLQPERSRSPARLTPNRAIPHPIESKFSYANLLRRQDQSRRHSFRVPELPSIASDSSEESDTASESRSVSTSPKKRPTKTAKFQQDNSTGDTLQESGDSGEFSDYLLSLAARSAEQQLKDQALAAFPNEQVYQHFDHFAIDDEAPSRNSDEEENWMYPPKHHLKSRRQSSADLTWELEHLRHHKEEAEQRSRVMTRRRKPDLKLSEPKRLGPTPPMLGGDIILPQSLSPIGSFSKNNGSQSESNPCTDCGALWCGPSRPDNGRGSGLWMGTCQKDEESTNNRGSQIMTGIMTPMIRDEIPPSLSPSPNPSHTQSSSPDAHAHARAARREEQGHPARSAPRSVPSSSPGLGLNLNLNLNTVSSIEDEFNDEFVTQIYNYLSLGYPCVARYYDHELSKISGIPVDDMRQDDLHTDAKGYVMAPENEFAVACTRWKALRLYIQEWARQQPNMVEEKKWGVGVPERRGSWAF</sequence>